<dbReference type="GO" id="GO:0005829">
    <property type="term" value="C:cytosol"/>
    <property type="evidence" value="ECO:0007669"/>
    <property type="project" value="TreeGrafter"/>
</dbReference>
<gene>
    <name evidence="8" type="ORF">R5R35_003684</name>
</gene>
<keyword evidence="4" id="KW-0418">Kinase</keyword>
<dbReference type="FunFam" id="1.10.510.10:FF:000005">
    <property type="entry name" value="cAMP-dependent protein kinase catalytic subunit alpha"/>
    <property type="match status" value="1"/>
</dbReference>
<sequence>MPPKRRSRKEESDSFPLINDYKTFLDRAREEFQAKFTMNTLSSVTLDDFERIKTLGTGAFGRVFLVRNKRQGTYHALKVLDKGQIYKMKQIEHTLNEKRILLTIRFPFIIWMDFFFKDNSNLYFAMPFVSGGEMFTHLRKFGKFPEEQAKFYASQVVLGLEFLHNVDVVYRDLKPENILIDKTGYLKITDMGFCKVVKGRTWTLCGTPEYIAPEIILSKGYGKPVDWWSFGVLIYEMAAGYPPFYSPDPMKIYEKIVSGKYRNAGHFSPDIKDMIAHLLTVDLSRRYGNLRGGPDDIKQHKWFKTLDFLSIVNRKVEPPFVPKTKSPTDTSNFENYEELPIEVASVEQLPKEFSEF</sequence>
<evidence type="ECO:0000256" key="4">
    <source>
        <dbReference type="ARBA" id="ARBA00022777"/>
    </source>
</evidence>
<dbReference type="Gene3D" id="3.30.200.20">
    <property type="entry name" value="Phosphorylase Kinase, domain 1"/>
    <property type="match status" value="1"/>
</dbReference>
<evidence type="ECO:0000256" key="1">
    <source>
        <dbReference type="ARBA" id="ARBA00022527"/>
    </source>
</evidence>
<feature type="domain" description="Protein kinase" evidence="6">
    <location>
        <begin position="49"/>
        <end position="303"/>
    </location>
</feature>
<evidence type="ECO:0000259" key="6">
    <source>
        <dbReference type="PROSITE" id="PS50011"/>
    </source>
</evidence>
<dbReference type="EMBL" id="JAZDUA010000642">
    <property type="protein sequence ID" value="KAK7790334.1"/>
    <property type="molecule type" value="Genomic_DNA"/>
</dbReference>
<dbReference type="InterPro" id="IPR011009">
    <property type="entry name" value="Kinase-like_dom_sf"/>
</dbReference>
<feature type="domain" description="AGC-kinase C-terminal" evidence="7">
    <location>
        <begin position="304"/>
        <end position="356"/>
    </location>
</feature>
<evidence type="ECO:0000259" key="7">
    <source>
        <dbReference type="PROSITE" id="PS51285"/>
    </source>
</evidence>
<accession>A0AAN9V6T0</accession>
<keyword evidence="2" id="KW-0808">Transferase</keyword>
<keyword evidence="9" id="KW-1185">Reference proteome</keyword>
<comment type="caution">
    <text evidence="8">The sequence shown here is derived from an EMBL/GenBank/DDBJ whole genome shotgun (WGS) entry which is preliminary data.</text>
</comment>
<proteinExistence type="predicted"/>
<dbReference type="GO" id="GO:0004691">
    <property type="term" value="F:cAMP-dependent protein kinase activity"/>
    <property type="evidence" value="ECO:0007669"/>
    <property type="project" value="TreeGrafter"/>
</dbReference>
<dbReference type="SMART" id="SM00133">
    <property type="entry name" value="S_TK_X"/>
    <property type="match status" value="1"/>
</dbReference>
<dbReference type="GO" id="GO:0005952">
    <property type="term" value="C:cAMP-dependent protein kinase complex"/>
    <property type="evidence" value="ECO:0007669"/>
    <property type="project" value="TreeGrafter"/>
</dbReference>
<dbReference type="AlphaFoldDB" id="A0AAN9V6T0"/>
<dbReference type="SMART" id="SM00220">
    <property type="entry name" value="S_TKc"/>
    <property type="match status" value="1"/>
</dbReference>
<evidence type="ECO:0000256" key="2">
    <source>
        <dbReference type="ARBA" id="ARBA00022679"/>
    </source>
</evidence>
<organism evidence="8 9">
    <name type="scientific">Gryllus longicercus</name>
    <dbReference type="NCBI Taxonomy" id="2509291"/>
    <lineage>
        <taxon>Eukaryota</taxon>
        <taxon>Metazoa</taxon>
        <taxon>Ecdysozoa</taxon>
        <taxon>Arthropoda</taxon>
        <taxon>Hexapoda</taxon>
        <taxon>Insecta</taxon>
        <taxon>Pterygota</taxon>
        <taxon>Neoptera</taxon>
        <taxon>Polyneoptera</taxon>
        <taxon>Orthoptera</taxon>
        <taxon>Ensifera</taxon>
        <taxon>Gryllidea</taxon>
        <taxon>Grylloidea</taxon>
        <taxon>Gryllidae</taxon>
        <taxon>Gryllinae</taxon>
        <taxon>Gryllus</taxon>
    </lineage>
</organism>
<dbReference type="PROSITE" id="PS00108">
    <property type="entry name" value="PROTEIN_KINASE_ST"/>
    <property type="match status" value="1"/>
</dbReference>
<evidence type="ECO:0000256" key="3">
    <source>
        <dbReference type="ARBA" id="ARBA00022741"/>
    </source>
</evidence>
<keyword evidence="5" id="KW-0067">ATP-binding</keyword>
<protein>
    <submittedName>
        <fullName evidence="8">Uncharacterized protein</fullName>
    </submittedName>
</protein>
<evidence type="ECO:0000313" key="8">
    <source>
        <dbReference type="EMBL" id="KAK7790334.1"/>
    </source>
</evidence>
<dbReference type="FunFam" id="3.30.200.20:FF:000042">
    <property type="entry name" value="Aurora kinase A"/>
    <property type="match status" value="1"/>
</dbReference>
<keyword evidence="3" id="KW-0547">Nucleotide-binding</keyword>
<reference evidence="8 9" key="1">
    <citation type="submission" date="2024-03" db="EMBL/GenBank/DDBJ databases">
        <title>The genome assembly and annotation of the cricket Gryllus longicercus Weissman &amp; Gray.</title>
        <authorList>
            <person name="Szrajer S."/>
            <person name="Gray D."/>
            <person name="Ylla G."/>
        </authorList>
    </citation>
    <scope>NUCLEOTIDE SEQUENCE [LARGE SCALE GENOMIC DNA]</scope>
    <source>
        <strain evidence="8">DAG 2021-001</strain>
        <tissue evidence="8">Whole body minus gut</tissue>
    </source>
</reference>
<dbReference type="InterPro" id="IPR000961">
    <property type="entry name" value="AGC-kinase_C"/>
</dbReference>
<evidence type="ECO:0000313" key="9">
    <source>
        <dbReference type="Proteomes" id="UP001378592"/>
    </source>
</evidence>
<dbReference type="PROSITE" id="PS51285">
    <property type="entry name" value="AGC_KINASE_CTER"/>
    <property type="match status" value="1"/>
</dbReference>
<evidence type="ECO:0000256" key="5">
    <source>
        <dbReference type="ARBA" id="ARBA00022840"/>
    </source>
</evidence>
<dbReference type="GO" id="GO:0005524">
    <property type="term" value="F:ATP binding"/>
    <property type="evidence" value="ECO:0007669"/>
    <property type="project" value="UniProtKB-KW"/>
</dbReference>
<dbReference type="InterPro" id="IPR000719">
    <property type="entry name" value="Prot_kinase_dom"/>
</dbReference>
<keyword evidence="1" id="KW-0723">Serine/threonine-protein kinase</keyword>
<name>A0AAN9V6T0_9ORTH</name>
<dbReference type="GO" id="GO:0007476">
    <property type="term" value="P:imaginal disc-derived wing morphogenesis"/>
    <property type="evidence" value="ECO:0007669"/>
    <property type="project" value="UniProtKB-ARBA"/>
</dbReference>
<dbReference type="GO" id="GO:0005634">
    <property type="term" value="C:nucleus"/>
    <property type="evidence" value="ECO:0007669"/>
    <property type="project" value="TreeGrafter"/>
</dbReference>
<dbReference type="InterPro" id="IPR008271">
    <property type="entry name" value="Ser/Thr_kinase_AS"/>
</dbReference>
<dbReference type="PROSITE" id="PS50011">
    <property type="entry name" value="PROTEIN_KINASE_DOM"/>
    <property type="match status" value="1"/>
</dbReference>
<dbReference type="PANTHER" id="PTHR24353:SF152">
    <property type="entry name" value="UT01108P-RELATED"/>
    <property type="match status" value="1"/>
</dbReference>
<dbReference type="Pfam" id="PF00069">
    <property type="entry name" value="Pkinase"/>
    <property type="match status" value="1"/>
</dbReference>
<dbReference type="PANTHER" id="PTHR24353">
    <property type="entry name" value="CYCLIC NUCLEOTIDE-DEPENDENT PROTEIN KINASE"/>
    <property type="match status" value="1"/>
</dbReference>
<dbReference type="Proteomes" id="UP001378592">
    <property type="component" value="Unassembled WGS sequence"/>
</dbReference>
<dbReference type="SUPFAM" id="SSF56112">
    <property type="entry name" value="Protein kinase-like (PK-like)"/>
    <property type="match status" value="1"/>
</dbReference>
<dbReference type="Gene3D" id="1.10.510.10">
    <property type="entry name" value="Transferase(Phosphotransferase) domain 1"/>
    <property type="match status" value="1"/>
</dbReference>